<dbReference type="AlphaFoldDB" id="A0A6M4H8G9"/>
<dbReference type="InParanoid" id="A0A6M4H8G9"/>
<dbReference type="KEGG" id="upl:DSM104440_01935"/>
<dbReference type="Proteomes" id="UP000503096">
    <property type="component" value="Chromosome"/>
</dbReference>
<keyword evidence="2" id="KW-1185">Reference proteome</keyword>
<protein>
    <submittedName>
        <fullName evidence="1">Uncharacterized protein</fullName>
    </submittedName>
</protein>
<name>A0A6M4H8G9_9PROT</name>
<reference evidence="1 2" key="1">
    <citation type="submission" date="2020-04" db="EMBL/GenBank/DDBJ databases">
        <title>Usitatibacter rugosus gen. nov., sp. nov. and Usitatibacter palustris sp. nov., novel members of Usitatibacteraceae fam. nov. within the order Nitrosomonadales isolated from soil.</title>
        <authorList>
            <person name="Huber K.J."/>
            <person name="Neumann-Schaal M."/>
            <person name="Geppert A."/>
            <person name="Luckner M."/>
            <person name="Wanner G."/>
            <person name="Overmann J."/>
        </authorList>
    </citation>
    <scope>NUCLEOTIDE SEQUENCE [LARGE SCALE GENOMIC DNA]</scope>
    <source>
        <strain evidence="1 2">Swamp67</strain>
    </source>
</reference>
<accession>A0A6M4H8G9</accession>
<gene>
    <name evidence="1" type="ORF">DSM104440_01935</name>
</gene>
<organism evidence="1 2">
    <name type="scientific">Usitatibacter palustris</name>
    <dbReference type="NCBI Taxonomy" id="2732487"/>
    <lineage>
        <taxon>Bacteria</taxon>
        <taxon>Pseudomonadati</taxon>
        <taxon>Pseudomonadota</taxon>
        <taxon>Betaproteobacteria</taxon>
        <taxon>Nitrosomonadales</taxon>
        <taxon>Usitatibacteraceae</taxon>
        <taxon>Usitatibacter</taxon>
    </lineage>
</organism>
<proteinExistence type="predicted"/>
<sequence length="55" mass="5698">MHATAQRTSFATLARAMVAVGLACTLMLAAAAVRSAECFPNALERADEPVGLIAH</sequence>
<evidence type="ECO:0000313" key="2">
    <source>
        <dbReference type="Proteomes" id="UP000503096"/>
    </source>
</evidence>
<evidence type="ECO:0000313" key="1">
    <source>
        <dbReference type="EMBL" id="QJR15118.1"/>
    </source>
</evidence>
<dbReference type="EMBL" id="CP053073">
    <property type="protein sequence ID" value="QJR15118.1"/>
    <property type="molecule type" value="Genomic_DNA"/>
</dbReference>